<sequence length="808" mass="87198">MQVALSSHPESTLDAQDNGTDGTVLLLRREENNWKREFVTRWNLKRRWERTRSSSTISHVPVHSAVSDICLLALDTRVPPVLLTASMSYGVVARSQPLTGKIAKGYLDASGTLNGLGHGNPNAEFSPNLAQCVITSAGGAAAKVLWAFRTGVVALTTTPKAADFSRPCQAQWKRCKDEDAHVGTIEHAVWIHANGSSNRFFATAGSDGRVKVWDGENIHKSPWTSPLEKKDGAIVTVRDGCMRVAVDVGTGVVAALRHSGEVTIWCGLKHVFVNEPDRPSIGEKTIRLAVSPIFLQPLEPSTEPRSALSFDVYTGENGTVSVLTTYTRTAFFTKTIVDLNGGHAVETTIFGQDSLGQITSVQVALPDNHPQQEQAFVVAGDVFGYVSIFDLNGTPTLLPESTQSLSWRKAVAPFRRFSAFDGSAITAIHWIPAVLVVGSAHGVLKAFDATTFDFLREFKLSFVRTMTERDAVTRIQVVRDLVVAAVDDRVYAWRGEPTGNVKPGRGKNKATRMPNGLAKWHQQVEMYKDIVESQRTYERETAHARRAFGREREQNTTLASLGLSEVEAVEYVLMLSRDEEERRRAAEIEDGGFAGEFDEDIDAQTGHSARTGVSAPTNVDGGGSSGRYVSRTPPSFVDAVHANRVQVSPRVRPEPVEAGVSFGGGISRSISSISSSSSTWSGSLGRSVEDENEFPRMASTPTRLSVSGSLESSSSGSRGGSAWSTPLRMTMARTGSIASSPSSSSPISRTASSGNMETSRELEGLFGRMDVGSGSSAEAEEGSDELDNDLRFAIELSLAEARSRGEGA</sequence>
<reference evidence="1" key="1">
    <citation type="journal article" date="2021" name="Environ. Microbiol.">
        <title>Gene family expansions and transcriptome signatures uncover fungal adaptations to wood decay.</title>
        <authorList>
            <person name="Hage H."/>
            <person name="Miyauchi S."/>
            <person name="Viragh M."/>
            <person name="Drula E."/>
            <person name="Min B."/>
            <person name="Chaduli D."/>
            <person name="Navarro D."/>
            <person name="Favel A."/>
            <person name="Norest M."/>
            <person name="Lesage-Meessen L."/>
            <person name="Balint B."/>
            <person name="Merenyi Z."/>
            <person name="de Eugenio L."/>
            <person name="Morin E."/>
            <person name="Martinez A.T."/>
            <person name="Baldrian P."/>
            <person name="Stursova M."/>
            <person name="Martinez M.J."/>
            <person name="Novotny C."/>
            <person name="Magnuson J.K."/>
            <person name="Spatafora J.W."/>
            <person name="Maurice S."/>
            <person name="Pangilinan J."/>
            <person name="Andreopoulos W."/>
            <person name="LaButti K."/>
            <person name="Hundley H."/>
            <person name="Na H."/>
            <person name="Kuo A."/>
            <person name="Barry K."/>
            <person name="Lipzen A."/>
            <person name="Henrissat B."/>
            <person name="Riley R."/>
            <person name="Ahrendt S."/>
            <person name="Nagy L.G."/>
            <person name="Grigoriev I.V."/>
            <person name="Martin F."/>
            <person name="Rosso M.N."/>
        </authorList>
    </citation>
    <scope>NUCLEOTIDE SEQUENCE</scope>
    <source>
        <strain evidence="1">CBS 384.51</strain>
    </source>
</reference>
<dbReference type="Proteomes" id="UP001055072">
    <property type="component" value="Unassembled WGS sequence"/>
</dbReference>
<evidence type="ECO:0000313" key="2">
    <source>
        <dbReference type="Proteomes" id="UP001055072"/>
    </source>
</evidence>
<gene>
    <name evidence="1" type="ORF">BDY19DRAFT_994593</name>
</gene>
<name>A0ACB8U0C0_9APHY</name>
<dbReference type="EMBL" id="MU274916">
    <property type="protein sequence ID" value="KAI0087691.1"/>
    <property type="molecule type" value="Genomic_DNA"/>
</dbReference>
<protein>
    <submittedName>
        <fullName evidence="1">Uncharacterized protein</fullName>
    </submittedName>
</protein>
<organism evidence="1 2">
    <name type="scientific">Irpex rosettiformis</name>
    <dbReference type="NCBI Taxonomy" id="378272"/>
    <lineage>
        <taxon>Eukaryota</taxon>
        <taxon>Fungi</taxon>
        <taxon>Dikarya</taxon>
        <taxon>Basidiomycota</taxon>
        <taxon>Agaricomycotina</taxon>
        <taxon>Agaricomycetes</taxon>
        <taxon>Polyporales</taxon>
        <taxon>Irpicaceae</taxon>
        <taxon>Irpex</taxon>
    </lineage>
</organism>
<keyword evidence="2" id="KW-1185">Reference proteome</keyword>
<accession>A0ACB8U0C0</accession>
<evidence type="ECO:0000313" key="1">
    <source>
        <dbReference type="EMBL" id="KAI0087691.1"/>
    </source>
</evidence>
<comment type="caution">
    <text evidence="1">The sequence shown here is derived from an EMBL/GenBank/DDBJ whole genome shotgun (WGS) entry which is preliminary data.</text>
</comment>
<proteinExistence type="predicted"/>